<dbReference type="RefSeq" id="YP_009482619.1">
    <property type="nucleotide sequence ID" value="NC_037666.1"/>
</dbReference>
<organism evidence="2">
    <name type="scientific">Pandoravirus neocaledonia</name>
    <dbReference type="NCBI Taxonomy" id="2107708"/>
    <lineage>
        <taxon>Viruses</taxon>
        <taxon>Pandoravirus</taxon>
    </lineage>
</organism>
<name>A0A2U7UDW0_9VIRU</name>
<evidence type="ECO:0000313" key="2">
    <source>
        <dbReference type="EMBL" id="AVK76616.1"/>
    </source>
</evidence>
<evidence type="ECO:0000256" key="1">
    <source>
        <dbReference type="SAM" id="MobiDB-lite"/>
    </source>
</evidence>
<dbReference type="GeneID" id="36843329"/>
<feature type="region of interest" description="Disordered" evidence="1">
    <location>
        <begin position="1"/>
        <end position="56"/>
    </location>
</feature>
<gene>
    <name evidence="2" type="ORF">pneo_cds_1009</name>
</gene>
<dbReference type="Proteomes" id="UP000249287">
    <property type="component" value="Segment"/>
</dbReference>
<proteinExistence type="predicted"/>
<feature type="compositionally biased region" description="Basic and acidic residues" evidence="1">
    <location>
        <begin position="27"/>
        <end position="43"/>
    </location>
</feature>
<dbReference type="EMBL" id="MG011690">
    <property type="protein sequence ID" value="AVK76616.1"/>
    <property type="molecule type" value="Genomic_DNA"/>
</dbReference>
<reference evidence="2" key="1">
    <citation type="journal article" date="2018" name="Nat. Commun.">
        <title>Diversity and evolution of the emerging Pandoraviridae family.</title>
        <authorList>
            <person name="Legendre M."/>
            <person name="Fabre E."/>
            <person name="Poirot O."/>
            <person name="Jeudy S."/>
            <person name="Lartigue A."/>
            <person name="Alempic J.M."/>
            <person name="Beucher L."/>
            <person name="Philippe N."/>
            <person name="Bertaux L."/>
            <person name="Christo-Foroux E."/>
            <person name="Labadie K."/>
            <person name="Coute Y."/>
            <person name="Abergel C."/>
            <person name="Claverie J.M."/>
        </authorList>
    </citation>
    <scope>NUCLEOTIDE SEQUENCE [LARGE SCALE GENOMIC DNA]</scope>
    <source>
        <strain evidence="2">Neocaledonia</strain>
    </source>
</reference>
<feature type="compositionally biased region" description="Polar residues" evidence="1">
    <location>
        <begin position="17"/>
        <end position="26"/>
    </location>
</feature>
<dbReference type="KEGG" id="vg:36843329"/>
<accession>A0A2U7UDW0</accession>
<feature type="compositionally biased region" description="Basic and acidic residues" evidence="1">
    <location>
        <begin position="1"/>
        <end position="11"/>
    </location>
</feature>
<sequence>MESNDNRHTRDVGTSPPRANSATNATDPKHGNRNHLYEGDVDIRASSGDDEIADGDDDEIIVLPTLETAECAKGAGAFFMFCDGQWIRVPHCAS</sequence>
<protein>
    <submittedName>
        <fullName evidence="2">Uncharacterized protein</fullName>
    </submittedName>
</protein>